<evidence type="ECO:0000259" key="6">
    <source>
        <dbReference type="PROSITE" id="PS51669"/>
    </source>
</evidence>
<dbReference type="InterPro" id="IPR006657">
    <property type="entry name" value="MoPterin_dinucl-bd_dom"/>
</dbReference>
<dbReference type="PANTHER" id="PTHR43105">
    <property type="entry name" value="RESPIRATORY NITRATE REDUCTASE"/>
    <property type="match status" value="1"/>
</dbReference>
<name>A0A6J7UWP7_9ZZZZ</name>
<evidence type="ECO:0000256" key="4">
    <source>
        <dbReference type="ARBA" id="ARBA00023004"/>
    </source>
</evidence>
<dbReference type="InterPro" id="IPR006963">
    <property type="entry name" value="Mopterin_OxRdtase_4Fe-4S_dom"/>
</dbReference>
<dbReference type="InterPro" id="IPR009010">
    <property type="entry name" value="Asp_de-COase-like_dom_sf"/>
</dbReference>
<dbReference type="AlphaFoldDB" id="A0A6J7UWP7"/>
<dbReference type="Gene3D" id="2.20.25.90">
    <property type="entry name" value="ADC-like domains"/>
    <property type="match status" value="1"/>
</dbReference>
<dbReference type="Gene3D" id="2.40.40.20">
    <property type="match status" value="1"/>
</dbReference>
<dbReference type="PROSITE" id="PS51669">
    <property type="entry name" value="4FE4S_MOW_BIS_MGD"/>
    <property type="match status" value="1"/>
</dbReference>
<keyword evidence="1" id="KW-0004">4Fe-4S</keyword>
<sequence>MKDGEITRIRGDREDVFSKGFICPKGSTLKQLHADPDRVRTPLIKRNGEFVPATWDEAFEAVAEGFGKIWEAGDRNAIAVYLGNPTAHSMAGAMFAPPLIKAIKTNNLFSASTVDQMPKHVSSGFLFGGPNAIPVPDLDRTDYLLMLGANPLESNGSICTAPDFPGRLEAIRSRGGKVLTVDPRRTKTADASDEYLPIRPGTDALWLAALVTEINTAGLVDPGRLRPILDGLDETLQILAPFTADSVAAHTRISPEDTRRIARELGEAPTAAVYGRIGTHTTEYGTLASWLVEVLNIVTGNLDSAGGAMFPEPAFGAPTTGRTPGGRGFQTGRWTSRVSEHPEVRGEFPVAALAEEIDTPGPGQVRGLLTSGGNPVRSCPNSERLDAAFAQLEFMVSIDIYINETTRHADVILPSPSALAKPHFDFAFYGLSVRNIANYSPPLHDADDATEPGMDEHEIFARLTLIASGLGAQADPEMMYSMMLQTVAERGGLNAEEEQTAATAANYTGVEAILDLMLRTGPYEDLDLAALLAAPHGIDLGPLKPRLPEMLRTASGHIEMAHPSITADVPRLVLLLDSVPEERLLLVGRRHLRSNNSWMHNISVLVKGKQRCTLQLNPVDASELGILDGQDASLQSETGQVVALVEITDEVAIGTVSLPHGWGHDAPGTVGSVAAATPGVNSNLLTGDRFIDPLSGNARLNAIPVTVAAI</sequence>
<dbReference type="GO" id="GO:0016491">
    <property type="term" value="F:oxidoreductase activity"/>
    <property type="evidence" value="ECO:0007669"/>
    <property type="project" value="UniProtKB-KW"/>
</dbReference>
<dbReference type="Pfam" id="PF00384">
    <property type="entry name" value="Molybdopterin"/>
    <property type="match status" value="1"/>
</dbReference>
<evidence type="ECO:0000256" key="2">
    <source>
        <dbReference type="ARBA" id="ARBA00022723"/>
    </source>
</evidence>
<dbReference type="Gene3D" id="3.40.228.10">
    <property type="entry name" value="Dimethylsulfoxide Reductase, domain 2"/>
    <property type="match status" value="1"/>
</dbReference>
<keyword evidence="2" id="KW-0479">Metal-binding</keyword>
<gene>
    <name evidence="7" type="ORF">UFOPK4354_01851</name>
</gene>
<keyword evidence="3" id="KW-0560">Oxidoreductase</keyword>
<evidence type="ECO:0000256" key="1">
    <source>
        <dbReference type="ARBA" id="ARBA00022485"/>
    </source>
</evidence>
<dbReference type="SUPFAM" id="SSF50692">
    <property type="entry name" value="ADC-like"/>
    <property type="match status" value="1"/>
</dbReference>
<dbReference type="Pfam" id="PF01568">
    <property type="entry name" value="Molydop_binding"/>
    <property type="match status" value="1"/>
</dbReference>
<dbReference type="PANTHER" id="PTHR43105:SF9">
    <property type="entry name" value="NADPH-FE(3+) OXIDOREDUCTASE SUBUNIT ALPHA"/>
    <property type="match status" value="1"/>
</dbReference>
<evidence type="ECO:0000256" key="5">
    <source>
        <dbReference type="ARBA" id="ARBA00023014"/>
    </source>
</evidence>
<dbReference type="GO" id="GO:0016020">
    <property type="term" value="C:membrane"/>
    <property type="evidence" value="ECO:0007669"/>
    <property type="project" value="TreeGrafter"/>
</dbReference>
<feature type="domain" description="4Fe-4S Mo/W bis-MGD-type" evidence="6">
    <location>
        <begin position="1"/>
        <end position="37"/>
    </location>
</feature>
<protein>
    <submittedName>
        <fullName evidence="7">Unannotated protein</fullName>
    </submittedName>
</protein>
<dbReference type="GO" id="GO:0051539">
    <property type="term" value="F:4 iron, 4 sulfur cluster binding"/>
    <property type="evidence" value="ECO:0007669"/>
    <property type="project" value="UniProtKB-KW"/>
</dbReference>
<proteinExistence type="predicted"/>
<dbReference type="InterPro" id="IPR050123">
    <property type="entry name" value="Prok_molybdopt-oxidoreductase"/>
</dbReference>
<accession>A0A6J7UWP7</accession>
<dbReference type="GO" id="GO:0046872">
    <property type="term" value="F:metal ion binding"/>
    <property type="evidence" value="ECO:0007669"/>
    <property type="project" value="UniProtKB-KW"/>
</dbReference>
<keyword evidence="4" id="KW-0408">Iron</keyword>
<evidence type="ECO:0000313" key="7">
    <source>
        <dbReference type="EMBL" id="CAB5069176.1"/>
    </source>
</evidence>
<organism evidence="7">
    <name type="scientific">freshwater metagenome</name>
    <dbReference type="NCBI Taxonomy" id="449393"/>
    <lineage>
        <taxon>unclassified sequences</taxon>
        <taxon>metagenomes</taxon>
        <taxon>ecological metagenomes</taxon>
    </lineage>
</organism>
<dbReference type="SUPFAM" id="SSF53706">
    <property type="entry name" value="Formate dehydrogenase/DMSO reductase, domains 1-3"/>
    <property type="match status" value="1"/>
</dbReference>
<dbReference type="EMBL" id="CAFBQW010000283">
    <property type="protein sequence ID" value="CAB5069176.1"/>
    <property type="molecule type" value="Genomic_DNA"/>
</dbReference>
<evidence type="ECO:0000256" key="3">
    <source>
        <dbReference type="ARBA" id="ARBA00023002"/>
    </source>
</evidence>
<keyword evidence="5" id="KW-0411">Iron-sulfur</keyword>
<dbReference type="InterPro" id="IPR006656">
    <property type="entry name" value="Mopterin_OxRdtase"/>
</dbReference>
<reference evidence="7" key="1">
    <citation type="submission" date="2020-05" db="EMBL/GenBank/DDBJ databases">
        <authorList>
            <person name="Chiriac C."/>
            <person name="Salcher M."/>
            <person name="Ghai R."/>
            <person name="Kavagutti S V."/>
        </authorList>
    </citation>
    <scope>NUCLEOTIDE SEQUENCE</scope>
</reference>
<dbReference type="GO" id="GO:0043546">
    <property type="term" value="F:molybdopterin cofactor binding"/>
    <property type="evidence" value="ECO:0007669"/>
    <property type="project" value="InterPro"/>
</dbReference>
<dbReference type="Gene3D" id="3.40.50.740">
    <property type="match status" value="1"/>
</dbReference>